<name>A0ABR4VU37_9GAMM</name>
<protein>
    <submittedName>
        <fullName evidence="1">Uncharacterized protein</fullName>
    </submittedName>
</protein>
<evidence type="ECO:0000313" key="2">
    <source>
        <dbReference type="Proteomes" id="UP000029447"/>
    </source>
</evidence>
<dbReference type="EMBL" id="JQOF01000002">
    <property type="protein sequence ID" value="KGA42809.1"/>
    <property type="molecule type" value="Genomic_DNA"/>
</dbReference>
<reference evidence="1 2" key="1">
    <citation type="submission" date="2014-08" db="EMBL/GenBank/DDBJ databases">
        <title>Genome sequences of NCPPB Pectobacterium isolates.</title>
        <authorList>
            <person name="Glover R.H."/>
            <person name="Sapp M."/>
            <person name="Elphinstone J."/>
        </authorList>
    </citation>
    <scope>NUCLEOTIDE SEQUENCE [LARGE SCALE GENOMIC DNA]</scope>
    <source>
        <strain evidence="1 2">NCPPB3841</strain>
    </source>
</reference>
<proteinExistence type="predicted"/>
<organism evidence="1 2">
    <name type="scientific">Pectobacterium odoriferum</name>
    <dbReference type="NCBI Taxonomy" id="78398"/>
    <lineage>
        <taxon>Bacteria</taxon>
        <taxon>Pseudomonadati</taxon>
        <taxon>Pseudomonadota</taxon>
        <taxon>Gammaproteobacteria</taxon>
        <taxon>Enterobacterales</taxon>
        <taxon>Pectobacteriaceae</taxon>
        <taxon>Pectobacterium</taxon>
    </lineage>
</organism>
<gene>
    <name evidence="1" type="ORF">KU75_02835</name>
</gene>
<dbReference type="Proteomes" id="UP000029447">
    <property type="component" value="Unassembled WGS sequence"/>
</dbReference>
<keyword evidence="2" id="KW-1185">Reference proteome</keyword>
<comment type="caution">
    <text evidence="1">The sequence shown here is derived from an EMBL/GenBank/DDBJ whole genome shotgun (WGS) entry which is preliminary data.</text>
</comment>
<evidence type="ECO:0000313" key="1">
    <source>
        <dbReference type="EMBL" id="KGA42809.1"/>
    </source>
</evidence>
<dbReference type="RefSeq" id="WP_044203230.1">
    <property type="nucleotide sequence ID" value="NZ_JQOF01000002.1"/>
</dbReference>
<sequence>MTNEEYSLSAEKLASDSRLPTTNGFTDCALACLSEWLQLLMVIERIKASKNEAVTNLNALVKLAEAVFHDPLVIDDVQQDITRYALRSDRHWNPQPLADTRRLDVLHTLFTAMDAGQSQSIYLTQIGKSLRENWRDPTGSLGRYEKIVCELLPGIMDDMNFPWKNLNIWRLHYPHEAIIRAMIFHHAMMDALFNLHEWIETPFQELKKQALLTLLQRREIDLPAKDKTPSAAQISVIREKMHEFIAIDLVNRMNAVPAAIGFSINHPLQNPDFPLAASIGREIITFARYLKPAHEQDVITMKFSAEALKECVERGEISGFYLSLERELDRIMYGDTVHKFSSEARLPPSVWDALHSTLRWARDDLFLLPFPSGSRVNVTVMLAGVEFSHWLWQERRRGKLTTSLAAEKYSAHRAGITTTNSTIKQYYERMRLWCKTELTSTVKQQLCSRAENFTQIKRNLLWPINIDLIRRYNDFVAILSNFTECKISDTCNTDEILLIAASLRTFQLSSPDANLPGLNTFLCERLNLDLPESNSLLWTDRAYELSTLQKLVELNIDTGWGEPEKA</sequence>
<accession>A0ABR4VU37</accession>